<feature type="transmembrane region" description="Helical" evidence="10">
    <location>
        <begin position="122"/>
        <end position="139"/>
    </location>
</feature>
<feature type="transmembrane region" description="Helical" evidence="10">
    <location>
        <begin position="66"/>
        <end position="86"/>
    </location>
</feature>
<dbReference type="EMBL" id="KK108049">
    <property type="protein sequence ID" value="EZA46970.1"/>
    <property type="molecule type" value="Genomic_DNA"/>
</dbReference>
<evidence type="ECO:0000256" key="5">
    <source>
        <dbReference type="ARBA" id="ARBA00022725"/>
    </source>
</evidence>
<dbReference type="GO" id="GO:0005886">
    <property type="term" value="C:plasma membrane"/>
    <property type="evidence" value="ECO:0007669"/>
    <property type="project" value="UniProtKB-SubCell"/>
</dbReference>
<evidence type="ECO:0000256" key="3">
    <source>
        <dbReference type="ARBA" id="ARBA00022606"/>
    </source>
</evidence>
<evidence type="ECO:0000256" key="4">
    <source>
        <dbReference type="ARBA" id="ARBA00022692"/>
    </source>
</evidence>
<dbReference type="PANTHER" id="PTHR21137:SF35">
    <property type="entry name" value="ODORANT RECEPTOR 19A-RELATED"/>
    <property type="match status" value="1"/>
</dbReference>
<feature type="transmembrane region" description="Helical" evidence="10">
    <location>
        <begin position="265"/>
        <end position="283"/>
    </location>
</feature>
<reference evidence="11 12" key="1">
    <citation type="journal article" date="2014" name="Curr. Biol.">
        <title>The genome of the clonal raider ant Cerapachys biroi.</title>
        <authorList>
            <person name="Oxley P.R."/>
            <person name="Ji L."/>
            <person name="Fetter-Pruneda I."/>
            <person name="McKenzie S.K."/>
            <person name="Li C."/>
            <person name="Hu H."/>
            <person name="Zhang G."/>
            <person name="Kronauer D.J."/>
        </authorList>
    </citation>
    <scope>NUCLEOTIDE SEQUENCE [LARGE SCALE GENOMIC DNA]</scope>
</reference>
<name>A0A026VTG5_OOCBI</name>
<keyword evidence="3 10" id="KW-0716">Sensory transduction</keyword>
<dbReference type="InterPro" id="IPR004117">
    <property type="entry name" value="7tm6_olfct_rcpt"/>
</dbReference>
<comment type="similarity">
    <text evidence="10">Belongs to the insect chemoreceptor superfamily. Heteromeric odorant receptor channel (TC 1.A.69) family.</text>
</comment>
<sequence length="390" mass="44768">MISLITQYFNLNKILLQAIGLWPFQQTILVQLQFTLLSGILTAAIISQLTTFITSKCTPQCIIKHLSIALALIVALTKYVSFYVHIKPMKELLIQLQYISNELKEKKEIAIMEKYGSNARCYTVILTSFGVLSLSALLLKQCWSSILDNIVYNNISRPYHLQIKMEYFVNQKKYFYFILFHLNIAICIGIIITAATGTMFIAYFQYTCGMFMIASFRIERAMENNKLQDINNKHFILIGLSRAIEMHRQAMKLCDLLICRFDTMYFCLIVFGVTCLSLNLLQIFQTIASGDIQEFVLSIILVVICTLYMFVANLVGQEIIDQNNEVYVTVYNVQWYKAPLHIQKIILFLLQRGVKSFTLTIGGLFDASFECFATLVKASVSYFTVLYSTR</sequence>
<evidence type="ECO:0000256" key="2">
    <source>
        <dbReference type="ARBA" id="ARBA00022475"/>
    </source>
</evidence>
<dbReference type="GO" id="GO:0004984">
    <property type="term" value="F:olfactory receptor activity"/>
    <property type="evidence" value="ECO:0007669"/>
    <property type="project" value="InterPro"/>
</dbReference>
<feature type="transmembrane region" description="Helical" evidence="10">
    <location>
        <begin position="200"/>
        <end position="218"/>
    </location>
</feature>
<keyword evidence="7 10" id="KW-0472">Membrane</keyword>
<keyword evidence="5 10" id="KW-0552">Olfaction</keyword>
<dbReference type="OrthoDB" id="7552777at2759"/>
<dbReference type="AlphaFoldDB" id="A0A026VTG5"/>
<dbReference type="GO" id="GO:0007165">
    <property type="term" value="P:signal transduction"/>
    <property type="evidence" value="ECO:0007669"/>
    <property type="project" value="UniProtKB-KW"/>
</dbReference>
<dbReference type="Proteomes" id="UP000053097">
    <property type="component" value="Unassembled WGS sequence"/>
</dbReference>
<protein>
    <recommendedName>
        <fullName evidence="10">Odorant receptor</fullName>
    </recommendedName>
</protein>
<comment type="subcellular location">
    <subcellularLocation>
        <location evidence="1 10">Cell membrane</location>
        <topology evidence="1 10">Multi-pass membrane protein</topology>
    </subcellularLocation>
</comment>
<keyword evidence="9 10" id="KW-0807">Transducer</keyword>
<feature type="transmembrane region" description="Helical" evidence="10">
    <location>
        <begin position="32"/>
        <end position="54"/>
    </location>
</feature>
<keyword evidence="12" id="KW-1185">Reference proteome</keyword>
<keyword evidence="2" id="KW-1003">Cell membrane</keyword>
<dbReference type="OMA" id="NIAICIG"/>
<keyword evidence="4 10" id="KW-0812">Transmembrane</keyword>
<evidence type="ECO:0000256" key="9">
    <source>
        <dbReference type="ARBA" id="ARBA00023224"/>
    </source>
</evidence>
<evidence type="ECO:0000313" key="11">
    <source>
        <dbReference type="EMBL" id="EZA46970.1"/>
    </source>
</evidence>
<feature type="transmembrane region" description="Helical" evidence="10">
    <location>
        <begin position="295"/>
        <end position="315"/>
    </location>
</feature>
<gene>
    <name evidence="11" type="ORF">X777_16823</name>
</gene>
<evidence type="ECO:0000256" key="6">
    <source>
        <dbReference type="ARBA" id="ARBA00022989"/>
    </source>
</evidence>
<evidence type="ECO:0000256" key="7">
    <source>
        <dbReference type="ARBA" id="ARBA00023136"/>
    </source>
</evidence>
<organism evidence="11 12">
    <name type="scientific">Ooceraea biroi</name>
    <name type="common">Clonal raider ant</name>
    <name type="synonym">Cerapachys biroi</name>
    <dbReference type="NCBI Taxonomy" id="2015173"/>
    <lineage>
        <taxon>Eukaryota</taxon>
        <taxon>Metazoa</taxon>
        <taxon>Ecdysozoa</taxon>
        <taxon>Arthropoda</taxon>
        <taxon>Hexapoda</taxon>
        <taxon>Insecta</taxon>
        <taxon>Pterygota</taxon>
        <taxon>Neoptera</taxon>
        <taxon>Endopterygota</taxon>
        <taxon>Hymenoptera</taxon>
        <taxon>Apocrita</taxon>
        <taxon>Aculeata</taxon>
        <taxon>Formicoidea</taxon>
        <taxon>Formicidae</taxon>
        <taxon>Dorylinae</taxon>
        <taxon>Ooceraea</taxon>
    </lineage>
</organism>
<keyword evidence="6 10" id="KW-1133">Transmembrane helix</keyword>
<keyword evidence="8 10" id="KW-0675">Receptor</keyword>
<evidence type="ECO:0000313" key="12">
    <source>
        <dbReference type="Proteomes" id="UP000053097"/>
    </source>
</evidence>
<evidence type="ECO:0000256" key="1">
    <source>
        <dbReference type="ARBA" id="ARBA00004651"/>
    </source>
</evidence>
<proteinExistence type="inferred from homology"/>
<dbReference type="GO" id="GO:0005549">
    <property type="term" value="F:odorant binding"/>
    <property type="evidence" value="ECO:0007669"/>
    <property type="project" value="InterPro"/>
</dbReference>
<evidence type="ECO:0000256" key="10">
    <source>
        <dbReference type="RuleBase" id="RU351113"/>
    </source>
</evidence>
<accession>A0A026VTG5</accession>
<dbReference type="PANTHER" id="PTHR21137">
    <property type="entry name" value="ODORANT RECEPTOR"/>
    <property type="match status" value="1"/>
</dbReference>
<evidence type="ECO:0000256" key="8">
    <source>
        <dbReference type="ARBA" id="ARBA00023170"/>
    </source>
</evidence>
<dbReference type="Pfam" id="PF02949">
    <property type="entry name" value="7tm_6"/>
    <property type="match status" value="1"/>
</dbReference>
<feature type="transmembrane region" description="Helical" evidence="10">
    <location>
        <begin position="174"/>
        <end position="194"/>
    </location>
</feature>